<dbReference type="PANTHER" id="PTHR40465:SF1">
    <property type="entry name" value="DUF6534 DOMAIN-CONTAINING PROTEIN"/>
    <property type="match status" value="1"/>
</dbReference>
<feature type="transmembrane region" description="Helical" evidence="1">
    <location>
        <begin position="230"/>
        <end position="252"/>
    </location>
</feature>
<feature type="transmembrane region" description="Helical" evidence="1">
    <location>
        <begin position="87"/>
        <end position="108"/>
    </location>
</feature>
<evidence type="ECO:0000313" key="3">
    <source>
        <dbReference type="EMBL" id="EGO21663.1"/>
    </source>
</evidence>
<dbReference type="Pfam" id="PF20152">
    <property type="entry name" value="DUF6534"/>
    <property type="match status" value="1"/>
</dbReference>
<dbReference type="HOGENOM" id="CLU_046025_5_3_1"/>
<dbReference type="EMBL" id="GL945438">
    <property type="protein sequence ID" value="EGO21663.1"/>
    <property type="molecule type" value="Genomic_DNA"/>
</dbReference>
<evidence type="ECO:0000259" key="2">
    <source>
        <dbReference type="Pfam" id="PF20152"/>
    </source>
</evidence>
<dbReference type="OrthoDB" id="3214861at2759"/>
<feature type="domain" description="DUF6534" evidence="2">
    <location>
        <begin position="170"/>
        <end position="251"/>
    </location>
</feature>
<keyword evidence="1" id="KW-1133">Transmembrane helix</keyword>
<gene>
    <name evidence="3" type="ORF">SERLADRAFT_474340</name>
</gene>
<dbReference type="KEGG" id="sla:SERLADRAFT_474340"/>
<dbReference type="GeneID" id="18820463"/>
<protein>
    <recommendedName>
        <fullName evidence="2">DUF6534 domain-containing protein</fullName>
    </recommendedName>
</protein>
<keyword evidence="1" id="KW-0472">Membrane</keyword>
<feature type="transmembrane region" description="Helical" evidence="1">
    <location>
        <begin position="159"/>
        <end position="181"/>
    </location>
</feature>
<accession>F8P4X6</accession>
<feature type="transmembrane region" description="Helical" evidence="1">
    <location>
        <begin position="202"/>
        <end position="224"/>
    </location>
</feature>
<feature type="transmembrane region" description="Helical" evidence="1">
    <location>
        <begin position="12"/>
        <end position="37"/>
    </location>
</feature>
<dbReference type="InterPro" id="IPR045339">
    <property type="entry name" value="DUF6534"/>
</dbReference>
<reference evidence="3" key="1">
    <citation type="submission" date="2011-04" db="EMBL/GenBank/DDBJ databases">
        <title>Evolution of plant cell wall degrading machinery underlies the functional diversity of forest fungi.</title>
        <authorList>
            <consortium name="US DOE Joint Genome Institute (JGI-PGF)"/>
            <person name="Eastwood D.C."/>
            <person name="Floudas D."/>
            <person name="Binder M."/>
            <person name="Majcherczyk A."/>
            <person name="Schneider P."/>
            <person name="Aerts A."/>
            <person name="Asiegbu F.O."/>
            <person name="Baker S.E."/>
            <person name="Barry K."/>
            <person name="Bendiksby M."/>
            <person name="Blumentritt M."/>
            <person name="Coutinho P.M."/>
            <person name="Cullen D."/>
            <person name="Cullen D."/>
            <person name="Gathman A."/>
            <person name="Goodell B."/>
            <person name="Henrissat B."/>
            <person name="Ihrmark K."/>
            <person name="Kauserud H."/>
            <person name="Kohler A."/>
            <person name="LaButti K."/>
            <person name="Lapidus A."/>
            <person name="Lavin J.L."/>
            <person name="Lee Y.-H."/>
            <person name="Lindquist E."/>
            <person name="Lilly W."/>
            <person name="Lucas S."/>
            <person name="Morin E."/>
            <person name="Murat C."/>
            <person name="Oguiza J.A."/>
            <person name="Park J."/>
            <person name="Pisabarro A.G."/>
            <person name="Riley R."/>
            <person name="Rosling A."/>
            <person name="Salamov A."/>
            <person name="Schmidt O."/>
            <person name="Schmutz J."/>
            <person name="Skrede I."/>
            <person name="Stenlid J."/>
            <person name="Wiebenga A."/>
            <person name="Xie X."/>
            <person name="Kues U."/>
            <person name="Hibbett D.S."/>
            <person name="Hoffmeister D."/>
            <person name="Hogberg N."/>
            <person name="Martin F."/>
            <person name="Grigoriev I.V."/>
            <person name="Watkinson S.C."/>
        </authorList>
    </citation>
    <scope>NUCLEOTIDE SEQUENCE</scope>
    <source>
        <strain evidence="3">S7.9</strain>
    </source>
</reference>
<evidence type="ECO:0000256" key="1">
    <source>
        <dbReference type="SAM" id="Phobius"/>
    </source>
</evidence>
<feature type="transmembrane region" description="Helical" evidence="1">
    <location>
        <begin position="49"/>
        <end position="67"/>
    </location>
</feature>
<feature type="transmembrane region" description="Helical" evidence="1">
    <location>
        <begin position="124"/>
        <end position="144"/>
    </location>
</feature>
<sequence length="301" mass="34112">MNVFSPDLGPTLGALFIAFIISTLLYGVTSAQTFIFFKRGAHNGRNYKAIVTVLWILHTLHFIFISHSTHYYAVTSHGNFDALGTPIWSLFAQMLPTILTVGVVQYVWTMRIWTLSNSPRRTPVAISMCLLVLLDVVFTIVWFIKHINESTWADIHHDWIIFCSFSLVAFNDILATFLLCVTLHRSKNGIRETDNLISTLMAYALNTGLLTSLVSIAMIILIFLTPLQLYYIALYIIIGGLYANALLALLNWKTLQARRAWKRRGMSRLQSRDSVFELSTIPWELSRPPSSMFVSSISGEQ</sequence>
<proteinExistence type="predicted"/>
<dbReference type="Proteomes" id="UP000008064">
    <property type="component" value="Unassembled WGS sequence"/>
</dbReference>
<dbReference type="AlphaFoldDB" id="F8P4X6"/>
<dbReference type="RefSeq" id="XP_007321449.1">
    <property type="nucleotide sequence ID" value="XM_007321387.1"/>
</dbReference>
<name>F8P4X6_SERL9</name>
<organism>
    <name type="scientific">Serpula lacrymans var. lacrymans (strain S7.9)</name>
    <name type="common">Dry rot fungus</name>
    <dbReference type="NCBI Taxonomy" id="578457"/>
    <lineage>
        <taxon>Eukaryota</taxon>
        <taxon>Fungi</taxon>
        <taxon>Dikarya</taxon>
        <taxon>Basidiomycota</taxon>
        <taxon>Agaricomycotina</taxon>
        <taxon>Agaricomycetes</taxon>
        <taxon>Agaricomycetidae</taxon>
        <taxon>Boletales</taxon>
        <taxon>Coniophorineae</taxon>
        <taxon>Serpulaceae</taxon>
        <taxon>Serpula</taxon>
    </lineage>
</organism>
<dbReference type="PANTHER" id="PTHR40465">
    <property type="entry name" value="CHROMOSOME 1, WHOLE GENOME SHOTGUN SEQUENCE"/>
    <property type="match status" value="1"/>
</dbReference>
<keyword evidence="1" id="KW-0812">Transmembrane</keyword>